<evidence type="ECO:0000313" key="1">
    <source>
        <dbReference type="EMBL" id="GJE96702.1"/>
    </source>
</evidence>
<keyword evidence="2" id="KW-1185">Reference proteome</keyword>
<comment type="caution">
    <text evidence="1">The sequence shown here is derived from an EMBL/GenBank/DDBJ whole genome shotgun (WGS) entry which is preliminary data.</text>
</comment>
<dbReference type="OrthoDB" id="5429442at2759"/>
<organism evidence="1 2">
    <name type="scientific">Phanerochaete sordida</name>
    <dbReference type="NCBI Taxonomy" id="48140"/>
    <lineage>
        <taxon>Eukaryota</taxon>
        <taxon>Fungi</taxon>
        <taxon>Dikarya</taxon>
        <taxon>Basidiomycota</taxon>
        <taxon>Agaricomycotina</taxon>
        <taxon>Agaricomycetes</taxon>
        <taxon>Polyporales</taxon>
        <taxon>Phanerochaetaceae</taxon>
        <taxon>Phanerochaete</taxon>
    </lineage>
</organism>
<protein>
    <submittedName>
        <fullName evidence="1">Uncharacterized protein</fullName>
    </submittedName>
</protein>
<dbReference type="Proteomes" id="UP000703269">
    <property type="component" value="Unassembled WGS sequence"/>
</dbReference>
<accession>A0A9P3LJZ1</accession>
<reference evidence="1 2" key="1">
    <citation type="submission" date="2021-08" db="EMBL/GenBank/DDBJ databases">
        <title>Draft Genome Sequence of Phanerochaete sordida strain YK-624.</title>
        <authorList>
            <person name="Mori T."/>
            <person name="Dohra H."/>
            <person name="Suzuki T."/>
            <person name="Kawagishi H."/>
            <person name="Hirai H."/>
        </authorList>
    </citation>
    <scope>NUCLEOTIDE SEQUENCE [LARGE SCALE GENOMIC DNA]</scope>
    <source>
        <strain evidence="1 2">YK-624</strain>
    </source>
</reference>
<proteinExistence type="predicted"/>
<evidence type="ECO:0000313" key="2">
    <source>
        <dbReference type="Proteomes" id="UP000703269"/>
    </source>
</evidence>
<dbReference type="AlphaFoldDB" id="A0A9P3LJZ1"/>
<dbReference type="EMBL" id="BPQB01000063">
    <property type="protein sequence ID" value="GJE96702.1"/>
    <property type="molecule type" value="Genomic_DNA"/>
</dbReference>
<name>A0A9P3LJZ1_9APHY</name>
<sequence length="489" mass="54729">MSQLSRFPGCLSMDNEAVECKQRLIELVHGEYMAALERGGYLTIDLHYVHQEVPSQLTSERGAAATELHDVDSQTSWQPLLPSCPVWHAVTWQDLSQRIDMAGFDQVNALTEDYINERLNSLWQQSHNAEDEGFPVDWSHSELFSATFGAPVFQLVHERKAILWIPLKSGTVMPIRSQTVVSRNVDRFHFADWVVAFTVDLKLCDHAAVPGVDAKWRSNFASSHSTWNDVSFSHLYMDLQHAELNLDCSNFADLSTTNDKGSIEKAHAAVIYVRDHYLKELASAGYHILASIPVSRAPPKHPGVLTSVTFFVDAKDVTDVPFDENSLSESSVQIAGMHLGRPLPSPLPHHLGTWITDVLTPSQGTLALSASSFLHAYLLPSLSEVNARTRVERVSQGASGVNLVRWCYHPRRVTGDCRFKPAVSPISSEGPLRFRWSIVRKFYLEQDGSCFVRSETENYIDFPTAPSLDGLDIVLRGSVNLEQTDKCWK</sequence>
<gene>
    <name evidence="1" type="ORF">PsYK624_129070</name>
</gene>